<accession>A0A5B9Y4N5</accession>
<dbReference type="EMBL" id="CP043026">
    <property type="protein sequence ID" value="QEH62128.1"/>
    <property type="molecule type" value="Genomic_DNA"/>
</dbReference>
<dbReference type="CDD" id="cd11527">
    <property type="entry name" value="NTP-PPase_dUTPase"/>
    <property type="match status" value="1"/>
</dbReference>
<dbReference type="Proteomes" id="UP000323144">
    <property type="component" value="Chromosome"/>
</dbReference>
<dbReference type="KEGG" id="schi:SCHIN_v1c09350"/>
<organism evidence="1 2">
    <name type="scientific">Spiroplasma chinense</name>
    <dbReference type="NCBI Taxonomy" id="216932"/>
    <lineage>
        <taxon>Bacteria</taxon>
        <taxon>Bacillati</taxon>
        <taxon>Mycoplasmatota</taxon>
        <taxon>Mollicutes</taxon>
        <taxon>Entomoplasmatales</taxon>
        <taxon>Spiroplasmataceae</taxon>
        <taxon>Spiroplasma</taxon>
    </lineage>
</organism>
<gene>
    <name evidence="1" type="ORF">SCHIN_v1c09350</name>
</gene>
<evidence type="ECO:0000313" key="2">
    <source>
        <dbReference type="Proteomes" id="UP000323144"/>
    </source>
</evidence>
<dbReference type="InterPro" id="IPR014871">
    <property type="entry name" value="dUTPase/dCTP_pyrophosphatase"/>
</dbReference>
<keyword evidence="2" id="KW-1185">Reference proteome</keyword>
<name>A0A5B9Y4N5_9MOLU</name>
<reference evidence="1 2" key="1">
    <citation type="submission" date="2019-08" db="EMBL/GenBank/DDBJ databases">
        <title>Complete genome sequence of Spiroplasma chinense CCH (DSM 19755).</title>
        <authorList>
            <person name="Shen H.-Y."/>
            <person name="Lin Y.-C."/>
            <person name="Chou L."/>
            <person name="Kuo C.-H."/>
        </authorList>
    </citation>
    <scope>NUCLEOTIDE SEQUENCE [LARGE SCALE GENOMIC DNA]</scope>
    <source>
        <strain evidence="1 2">CCH</strain>
    </source>
</reference>
<proteinExistence type="predicted"/>
<dbReference type="Gene3D" id="1.10.4010.10">
    <property type="entry name" value="Type II deoxyuridine triphosphatase"/>
    <property type="match status" value="1"/>
</dbReference>
<dbReference type="PIRSF" id="PIRSF030140">
    <property type="entry name" value="UCP030140"/>
    <property type="match status" value="1"/>
</dbReference>
<dbReference type="Pfam" id="PF08761">
    <property type="entry name" value="dUTPase_2"/>
    <property type="match status" value="1"/>
</dbReference>
<dbReference type="AlphaFoldDB" id="A0A5B9Y4N5"/>
<sequence length="165" mass="19557">MLSTNNLKYLSEKQEQLDKYIIENKNFKELEVFDKKIVALYVEVCEFINEERSFKFWSNKKASERNVLLEEYIDGIHFLISLGNNIKFDYESYKFEDDNCEITQNYLNCLSAIAIFEKTRDSKSFTNLANSFFSIASTLSFGEEEIIDAYNIKNKTNFERQDNNY</sequence>
<protein>
    <submittedName>
        <fullName evidence="1">dUTP diphosphatase</fullName>
    </submittedName>
</protein>
<dbReference type="SUPFAM" id="SSF101386">
    <property type="entry name" value="all-alpha NTP pyrophosphatases"/>
    <property type="match status" value="1"/>
</dbReference>
<dbReference type="InterPro" id="IPR016947">
    <property type="entry name" value="UCP030140"/>
</dbReference>
<dbReference type="RefSeq" id="WP_166508497.1">
    <property type="nucleotide sequence ID" value="NZ_CP043026.1"/>
</dbReference>
<evidence type="ECO:0000313" key="1">
    <source>
        <dbReference type="EMBL" id="QEH62128.1"/>
    </source>
</evidence>